<accession>A0A5P1EEX9</accession>
<dbReference type="Proteomes" id="UP000243459">
    <property type="component" value="Chromosome 7"/>
</dbReference>
<dbReference type="Gramene" id="ONK63399">
    <property type="protein sequence ID" value="ONK63399"/>
    <property type="gene ID" value="A4U43_C07F14730"/>
</dbReference>
<dbReference type="EMBL" id="CM007387">
    <property type="protein sequence ID" value="ONK63399.1"/>
    <property type="molecule type" value="Genomic_DNA"/>
</dbReference>
<dbReference type="PANTHER" id="PTHR47604">
    <property type="entry name" value="ADENYLYL CYCLASE"/>
    <property type="match status" value="1"/>
</dbReference>
<evidence type="ECO:0000313" key="2">
    <source>
        <dbReference type="EMBL" id="ONK63399.1"/>
    </source>
</evidence>
<sequence length="96" mass="10936">MTQVEERQGYLIERNPESAAAAINLMHQDLPDKQKALIADELQKLVVEWTKQVMKKRKKEDREELAEALKKDISAMVASLLNMGISANVNVEELRC</sequence>
<proteinExistence type="predicted"/>
<keyword evidence="1" id="KW-0175">Coiled coil</keyword>
<dbReference type="PANTHER" id="PTHR47604:SF1">
    <property type="entry name" value="ADENYLYL CYCLASE"/>
    <property type="match status" value="1"/>
</dbReference>
<protein>
    <submittedName>
        <fullName evidence="2">Uncharacterized protein</fullName>
    </submittedName>
</protein>
<organism evidence="2 3">
    <name type="scientific">Asparagus officinalis</name>
    <name type="common">Garden asparagus</name>
    <dbReference type="NCBI Taxonomy" id="4686"/>
    <lineage>
        <taxon>Eukaryota</taxon>
        <taxon>Viridiplantae</taxon>
        <taxon>Streptophyta</taxon>
        <taxon>Embryophyta</taxon>
        <taxon>Tracheophyta</taxon>
        <taxon>Spermatophyta</taxon>
        <taxon>Magnoliopsida</taxon>
        <taxon>Liliopsida</taxon>
        <taxon>Asparagales</taxon>
        <taxon>Asparagaceae</taxon>
        <taxon>Asparagoideae</taxon>
        <taxon>Asparagus</taxon>
    </lineage>
</organism>
<name>A0A5P1EEX9_ASPOF</name>
<feature type="coiled-coil region" evidence="1">
    <location>
        <begin position="39"/>
        <end position="71"/>
    </location>
</feature>
<reference evidence="3" key="1">
    <citation type="journal article" date="2017" name="Nat. Commun.">
        <title>The asparagus genome sheds light on the origin and evolution of a young Y chromosome.</title>
        <authorList>
            <person name="Harkess A."/>
            <person name="Zhou J."/>
            <person name="Xu C."/>
            <person name="Bowers J.E."/>
            <person name="Van der Hulst R."/>
            <person name="Ayyampalayam S."/>
            <person name="Mercati F."/>
            <person name="Riccardi P."/>
            <person name="McKain M.R."/>
            <person name="Kakrana A."/>
            <person name="Tang H."/>
            <person name="Ray J."/>
            <person name="Groenendijk J."/>
            <person name="Arikit S."/>
            <person name="Mathioni S.M."/>
            <person name="Nakano M."/>
            <person name="Shan H."/>
            <person name="Telgmann-Rauber A."/>
            <person name="Kanno A."/>
            <person name="Yue Z."/>
            <person name="Chen H."/>
            <person name="Li W."/>
            <person name="Chen Y."/>
            <person name="Xu X."/>
            <person name="Zhang Y."/>
            <person name="Luo S."/>
            <person name="Chen H."/>
            <person name="Gao J."/>
            <person name="Mao Z."/>
            <person name="Pires J.C."/>
            <person name="Luo M."/>
            <person name="Kudrna D."/>
            <person name="Wing R.A."/>
            <person name="Meyers B.C."/>
            <person name="Yi K."/>
            <person name="Kong H."/>
            <person name="Lavrijsen P."/>
            <person name="Sunseri F."/>
            <person name="Falavigna A."/>
            <person name="Ye Y."/>
            <person name="Leebens-Mack J.H."/>
            <person name="Chen G."/>
        </authorList>
    </citation>
    <scope>NUCLEOTIDE SEQUENCE [LARGE SCALE GENOMIC DNA]</scope>
    <source>
        <strain evidence="3">cv. DH0086</strain>
    </source>
</reference>
<keyword evidence="3" id="KW-1185">Reference proteome</keyword>
<dbReference type="AlphaFoldDB" id="A0A5P1EEX9"/>
<evidence type="ECO:0000256" key="1">
    <source>
        <dbReference type="SAM" id="Coils"/>
    </source>
</evidence>
<evidence type="ECO:0000313" key="3">
    <source>
        <dbReference type="Proteomes" id="UP000243459"/>
    </source>
</evidence>
<gene>
    <name evidence="2" type="ORF">A4U43_C07F14730</name>
</gene>
<dbReference type="OMA" id="SEWLFEV"/>